<name>A0A0D7CIT1_9ACTN</name>
<dbReference type="PANTHER" id="PTHR32294:SF4">
    <property type="entry name" value="ERROR-PRONE DNA POLYMERASE"/>
    <property type="match status" value="1"/>
</dbReference>
<dbReference type="GO" id="GO:0008408">
    <property type="term" value="F:3'-5' exonuclease activity"/>
    <property type="evidence" value="ECO:0007669"/>
    <property type="project" value="InterPro"/>
</dbReference>
<evidence type="ECO:0000259" key="1">
    <source>
        <dbReference type="Pfam" id="PF02811"/>
    </source>
</evidence>
<sequence>MTTLALTDRDTVAGTVRFATAAAAAGIRPVFGIDVAVAPLTPPDPTAVRQRTPVRGGAHVMEPPLRITLLAQSAAGWARLCRLVSAAHTEADGTAPVVSWPVLRAYADQDLVVLLGPATEPVRALSAGRLDVAEQLLAPWRELAGERLRLETVYLGRQGTGAGSLRLAARTVGLPDQLGVRTVLANAVRYADPDQHRLADVLDAARLLRPVDRQHVDGGERWLKHSTAMTAAAEQIARAVSDDPTQARRLLAETEATGHTRERTTALALQRSLLPQRMPVLGAVAAASRYLPAS</sequence>
<proteinExistence type="predicted"/>
<accession>A0A0D7CIT1</accession>
<dbReference type="Proteomes" id="UP000032458">
    <property type="component" value="Unassembled WGS sequence"/>
</dbReference>
<keyword evidence="3" id="KW-1185">Reference proteome</keyword>
<feature type="domain" description="PHP" evidence="1">
    <location>
        <begin position="1"/>
        <end position="151"/>
    </location>
</feature>
<dbReference type="Gene3D" id="3.20.20.140">
    <property type="entry name" value="Metal-dependent hydrolases"/>
    <property type="match status" value="1"/>
</dbReference>
<dbReference type="InterPro" id="IPR004805">
    <property type="entry name" value="DnaE2/DnaE/PolC"/>
</dbReference>
<dbReference type="GO" id="GO:0006260">
    <property type="term" value="P:DNA replication"/>
    <property type="evidence" value="ECO:0007669"/>
    <property type="project" value="InterPro"/>
</dbReference>
<dbReference type="EMBL" id="JRKI01000029">
    <property type="protein sequence ID" value="KIZ15961.1"/>
    <property type="molecule type" value="Genomic_DNA"/>
</dbReference>
<reference evidence="2 3" key="1">
    <citation type="submission" date="2014-09" db="EMBL/GenBank/DDBJ databases">
        <title>Draft genome sequence of Streptomyces natalensis ATCC 27448, producer of the antifungal pimaricin.</title>
        <authorList>
            <person name="Mendes M.V."/>
            <person name="Beites T."/>
            <person name="Pires S."/>
            <person name="Santos C.L."/>
            <person name="Moradas-Ferreira P."/>
        </authorList>
    </citation>
    <scope>NUCLEOTIDE SEQUENCE [LARGE SCALE GENOMIC DNA]</scope>
    <source>
        <strain evidence="2 3">ATCC 27448</strain>
    </source>
</reference>
<dbReference type="AlphaFoldDB" id="A0A0D7CIT1"/>
<dbReference type="InterPro" id="IPR004013">
    <property type="entry name" value="PHP_dom"/>
</dbReference>
<dbReference type="Pfam" id="PF02811">
    <property type="entry name" value="PHP"/>
    <property type="match status" value="1"/>
</dbReference>
<protein>
    <recommendedName>
        <fullName evidence="1">PHP domain-containing protein</fullName>
    </recommendedName>
</protein>
<evidence type="ECO:0000313" key="2">
    <source>
        <dbReference type="EMBL" id="KIZ15961.1"/>
    </source>
</evidence>
<dbReference type="PATRIC" id="fig|1240678.4.peg.4728"/>
<dbReference type="PANTHER" id="PTHR32294">
    <property type="entry name" value="DNA POLYMERASE III SUBUNIT ALPHA"/>
    <property type="match status" value="1"/>
</dbReference>
<comment type="caution">
    <text evidence="2">The sequence shown here is derived from an EMBL/GenBank/DDBJ whole genome shotgun (WGS) entry which is preliminary data.</text>
</comment>
<gene>
    <name evidence="2" type="ORF">SNA_22175</name>
</gene>
<organism evidence="2 3">
    <name type="scientific">Streptomyces natalensis ATCC 27448</name>
    <dbReference type="NCBI Taxonomy" id="1240678"/>
    <lineage>
        <taxon>Bacteria</taxon>
        <taxon>Bacillati</taxon>
        <taxon>Actinomycetota</taxon>
        <taxon>Actinomycetes</taxon>
        <taxon>Kitasatosporales</taxon>
        <taxon>Streptomycetaceae</taxon>
        <taxon>Streptomyces</taxon>
    </lineage>
</organism>
<evidence type="ECO:0000313" key="3">
    <source>
        <dbReference type="Proteomes" id="UP000032458"/>
    </source>
</evidence>